<dbReference type="AlphaFoldDB" id="A0A0D8IFX9"/>
<keyword evidence="8" id="KW-0472">Membrane</keyword>
<dbReference type="RefSeq" id="WP_044823972.1">
    <property type="nucleotide sequence ID" value="NZ_CP009687.1"/>
</dbReference>
<dbReference type="Proteomes" id="UP000035704">
    <property type="component" value="Chromosome"/>
</dbReference>
<dbReference type="PANTHER" id="PTHR30012">
    <property type="entry name" value="GENERAL SECRETION PATHWAY PROTEIN"/>
    <property type="match status" value="1"/>
</dbReference>
<dbReference type="GO" id="GO:0009306">
    <property type="term" value="P:protein secretion"/>
    <property type="evidence" value="ECO:0007669"/>
    <property type="project" value="InterPro"/>
</dbReference>
<dbReference type="InterPro" id="IPR018076">
    <property type="entry name" value="T2SS_GspF_dom"/>
</dbReference>
<evidence type="ECO:0000256" key="1">
    <source>
        <dbReference type="ARBA" id="ARBA00004429"/>
    </source>
</evidence>
<gene>
    <name evidence="10" type="primary">pilC</name>
    <name evidence="10" type="ORF">CACET_c18240</name>
</gene>
<dbReference type="PANTHER" id="PTHR30012:SF0">
    <property type="entry name" value="TYPE II SECRETION SYSTEM PROTEIN F-RELATED"/>
    <property type="match status" value="1"/>
</dbReference>
<reference evidence="10 11" key="1">
    <citation type="submission" date="2014-10" db="EMBL/GenBank/DDBJ databases">
        <title>Genome sequence of Clostridium aceticum DSM 1496.</title>
        <authorList>
            <person name="Poehlein A."/>
            <person name="Schiel-Bengelsdorf B."/>
            <person name="Gottschalk G."/>
            <person name="Duerre P."/>
            <person name="Daniel R."/>
        </authorList>
    </citation>
    <scope>NUCLEOTIDE SEQUENCE [LARGE SCALE GENOMIC DNA]</scope>
    <source>
        <strain evidence="10 11">DSM 1496</strain>
    </source>
</reference>
<dbReference type="STRING" id="84022.CACET_c18240"/>
<dbReference type="PROSITE" id="PS00874">
    <property type="entry name" value="T2SP_F"/>
    <property type="match status" value="1"/>
</dbReference>
<dbReference type="KEGG" id="cace:CACET_c18240"/>
<evidence type="ECO:0000256" key="2">
    <source>
        <dbReference type="ARBA" id="ARBA00005745"/>
    </source>
</evidence>
<accession>A0A0D8IFX9</accession>
<dbReference type="Pfam" id="PF00482">
    <property type="entry name" value="T2SSF"/>
    <property type="match status" value="2"/>
</dbReference>
<keyword evidence="3 9" id="KW-0813">Transport</keyword>
<dbReference type="PRINTS" id="PR00812">
    <property type="entry name" value="BCTERIALGSPF"/>
</dbReference>
<dbReference type="EMBL" id="CP009687">
    <property type="protein sequence ID" value="AKL95272.1"/>
    <property type="molecule type" value="Genomic_DNA"/>
</dbReference>
<evidence type="ECO:0000313" key="10">
    <source>
        <dbReference type="EMBL" id="AKL95272.1"/>
    </source>
</evidence>
<dbReference type="InterPro" id="IPR003004">
    <property type="entry name" value="GspF/PilC"/>
</dbReference>
<evidence type="ECO:0000256" key="4">
    <source>
        <dbReference type="ARBA" id="ARBA00022475"/>
    </source>
</evidence>
<comment type="subcellular location">
    <subcellularLocation>
        <location evidence="1">Cell inner membrane</location>
        <topology evidence="1">Multi-pass membrane protein</topology>
    </subcellularLocation>
    <subcellularLocation>
        <location evidence="9">Cell membrane</location>
        <topology evidence="9">Multi-pass membrane protein</topology>
    </subcellularLocation>
</comment>
<evidence type="ECO:0000256" key="6">
    <source>
        <dbReference type="ARBA" id="ARBA00022692"/>
    </source>
</evidence>
<evidence type="ECO:0000256" key="9">
    <source>
        <dbReference type="RuleBase" id="RU003923"/>
    </source>
</evidence>
<evidence type="ECO:0000313" key="11">
    <source>
        <dbReference type="Proteomes" id="UP000035704"/>
    </source>
</evidence>
<evidence type="ECO:0000256" key="8">
    <source>
        <dbReference type="ARBA" id="ARBA00023136"/>
    </source>
</evidence>
<protein>
    <submittedName>
        <fullName evidence="10">Type IV pilus assembly protein PilC</fullName>
    </submittedName>
</protein>
<keyword evidence="4" id="KW-1003">Cell membrane</keyword>
<keyword evidence="5" id="KW-0997">Cell inner membrane</keyword>
<name>A0A0D8IFX9_9CLOT</name>
<dbReference type="InterPro" id="IPR001992">
    <property type="entry name" value="T2SS_GspF/T4SS_PilC_CS"/>
</dbReference>
<sequence length="405" mass="45105">MASAFKYKAVTSTGETVEGTLDAKTKEEAVRMIRQNQQIPVKIEESKGKSKEVRELNLFQPKVKLKDLTVFCKQFHTMLQAGMSLSNCLEVLMDQTENKTLRTIVEDLFTQVQKGTVLSEAMKKYKKIFPPILINMVEAGEMTGTLDEVLGRMSEHFEKEGKINAKIKGAMMYPMILSIVAIGVVIFLLVFIMPTFIGMFTSSGVTLPLPTRILLAFSNILTTFWYVFLFAIVGIVFLLHRILSTDNGKRAYDRLKFRIPIVKGSIIKIVTSRFTRTLSSLLSSGIPIISALEASANVTNNKVVTDGIEMVVEDIRKGVSLAALLKKMNVFPPMMISMVSIGEESGSLDTMLSKTADFYDQELEAAIQQMVSMLEPLMIVVMAVIIGFIVIAMMLPMFDMMKTIG</sequence>
<dbReference type="GO" id="GO:0005886">
    <property type="term" value="C:plasma membrane"/>
    <property type="evidence" value="ECO:0007669"/>
    <property type="project" value="UniProtKB-SubCell"/>
</dbReference>
<comment type="similarity">
    <text evidence="2 9">Belongs to the GSP F family.</text>
</comment>
<dbReference type="FunFam" id="1.20.81.30:FF:000001">
    <property type="entry name" value="Type II secretion system protein F"/>
    <property type="match status" value="2"/>
</dbReference>
<proteinExistence type="inferred from homology"/>
<dbReference type="InterPro" id="IPR042094">
    <property type="entry name" value="T2SS_GspF_sf"/>
</dbReference>
<keyword evidence="7" id="KW-1133">Transmembrane helix</keyword>
<keyword evidence="6 9" id="KW-0812">Transmembrane</keyword>
<evidence type="ECO:0000256" key="3">
    <source>
        <dbReference type="ARBA" id="ARBA00022448"/>
    </source>
</evidence>
<organism evidence="10 11">
    <name type="scientific">Clostridium aceticum</name>
    <dbReference type="NCBI Taxonomy" id="84022"/>
    <lineage>
        <taxon>Bacteria</taxon>
        <taxon>Bacillati</taxon>
        <taxon>Bacillota</taxon>
        <taxon>Clostridia</taxon>
        <taxon>Eubacteriales</taxon>
        <taxon>Clostridiaceae</taxon>
        <taxon>Clostridium</taxon>
    </lineage>
</organism>
<dbReference type="PATRIC" id="fig|84022.5.peg.3281"/>
<dbReference type="OrthoDB" id="9805682at2"/>
<dbReference type="Gene3D" id="1.20.81.30">
    <property type="entry name" value="Type II secretion system (T2SS), domain F"/>
    <property type="match status" value="2"/>
</dbReference>
<evidence type="ECO:0000256" key="7">
    <source>
        <dbReference type="ARBA" id="ARBA00022989"/>
    </source>
</evidence>
<keyword evidence="11" id="KW-1185">Reference proteome</keyword>
<evidence type="ECO:0000256" key="5">
    <source>
        <dbReference type="ARBA" id="ARBA00022519"/>
    </source>
</evidence>